<proteinExistence type="predicted"/>
<protein>
    <submittedName>
        <fullName evidence="1">Allantoate amidohydrolase</fullName>
    </submittedName>
</protein>
<sequence length="33" mass="3683">GISHNPAERTNITDLAEGVKTLALMLYQLAWQK</sequence>
<gene>
    <name evidence="1" type="ORF">GRW24_34895</name>
</gene>
<organism evidence="1 2">
    <name type="scientific">Escherichia coli</name>
    <dbReference type="NCBI Taxonomy" id="562"/>
    <lineage>
        <taxon>Bacteria</taxon>
        <taxon>Pseudomonadati</taxon>
        <taxon>Pseudomonadota</taxon>
        <taxon>Gammaproteobacteria</taxon>
        <taxon>Enterobacterales</taxon>
        <taxon>Enterobacteriaceae</taxon>
        <taxon>Escherichia</taxon>
    </lineage>
</organism>
<dbReference type="SUPFAM" id="SSF53187">
    <property type="entry name" value="Zn-dependent exopeptidases"/>
    <property type="match status" value="1"/>
</dbReference>
<evidence type="ECO:0000313" key="1">
    <source>
        <dbReference type="EMBL" id="MXJ13575.1"/>
    </source>
</evidence>
<reference evidence="1 2" key="1">
    <citation type="submission" date="2019-12" db="EMBL/GenBank/DDBJ databases">
        <title>Enteriobacteria Tanzani isolates_10434.</title>
        <authorList>
            <person name="Subbiah M."/>
            <person name="Call D."/>
        </authorList>
    </citation>
    <scope>NUCLEOTIDE SEQUENCE [LARGE SCALE GENOMIC DNA]</scope>
    <source>
        <strain evidence="1 2">10434wG3</strain>
    </source>
</reference>
<name>A0A8T6C0G1_ECOLX</name>
<dbReference type="Proteomes" id="UP000447081">
    <property type="component" value="Unassembled WGS sequence"/>
</dbReference>
<comment type="caution">
    <text evidence="1">The sequence shown here is derived from an EMBL/GenBank/DDBJ whole genome shotgun (WGS) entry which is preliminary data.</text>
</comment>
<feature type="non-terminal residue" evidence="1">
    <location>
        <position position="1"/>
    </location>
</feature>
<dbReference type="AlphaFoldDB" id="A0A8T6C0G1"/>
<dbReference type="Gene3D" id="3.40.630.10">
    <property type="entry name" value="Zn peptidases"/>
    <property type="match status" value="1"/>
</dbReference>
<dbReference type="EMBL" id="WUIG01001940">
    <property type="protein sequence ID" value="MXJ13575.1"/>
    <property type="molecule type" value="Genomic_DNA"/>
</dbReference>
<accession>A0A8T6C0G1</accession>
<evidence type="ECO:0000313" key="2">
    <source>
        <dbReference type="Proteomes" id="UP000447081"/>
    </source>
</evidence>